<evidence type="ECO:0000259" key="6">
    <source>
        <dbReference type="PROSITE" id="PS50850"/>
    </source>
</evidence>
<reference evidence="7" key="2">
    <citation type="submission" date="2025-09" db="UniProtKB">
        <authorList>
            <consortium name="Ensembl"/>
        </authorList>
    </citation>
    <scope>IDENTIFICATION</scope>
</reference>
<dbReference type="GeneTree" id="ENSGT00940000162485"/>
<keyword evidence="8" id="KW-1185">Reference proteome</keyword>
<dbReference type="OrthoDB" id="2544694at2759"/>
<dbReference type="PANTHER" id="PTHR24064">
    <property type="entry name" value="SOLUTE CARRIER FAMILY 22 MEMBER"/>
    <property type="match status" value="1"/>
</dbReference>
<feature type="domain" description="Major facilitator superfamily (MFS) profile" evidence="6">
    <location>
        <begin position="101"/>
        <end position="517"/>
    </location>
</feature>
<dbReference type="SUPFAM" id="SSF103473">
    <property type="entry name" value="MFS general substrate transporter"/>
    <property type="match status" value="1"/>
</dbReference>
<reference evidence="7" key="1">
    <citation type="submission" date="2025-08" db="UniProtKB">
        <authorList>
            <consortium name="Ensembl"/>
        </authorList>
    </citation>
    <scope>IDENTIFICATION</scope>
</reference>
<dbReference type="Ensembl" id="ENSCLAT00000022930.1">
    <property type="protein sequence ID" value="ENSCLAP00000022721.1"/>
    <property type="gene ID" value="ENSCLAG00000015575.1"/>
</dbReference>
<feature type="transmembrane region" description="Helical" evidence="5">
    <location>
        <begin position="199"/>
        <end position="219"/>
    </location>
</feature>
<evidence type="ECO:0000256" key="1">
    <source>
        <dbReference type="ARBA" id="ARBA00004141"/>
    </source>
</evidence>
<dbReference type="GO" id="GO:0016020">
    <property type="term" value="C:membrane"/>
    <property type="evidence" value="ECO:0007669"/>
    <property type="project" value="UniProtKB-SubCell"/>
</dbReference>
<evidence type="ECO:0000256" key="5">
    <source>
        <dbReference type="SAM" id="Phobius"/>
    </source>
</evidence>
<feature type="transmembrane region" description="Helical" evidence="5">
    <location>
        <begin position="258"/>
        <end position="276"/>
    </location>
</feature>
<dbReference type="InterPro" id="IPR036259">
    <property type="entry name" value="MFS_trans_sf"/>
</dbReference>
<keyword evidence="4 5" id="KW-0472">Membrane</keyword>
<evidence type="ECO:0000256" key="4">
    <source>
        <dbReference type="ARBA" id="ARBA00023136"/>
    </source>
</evidence>
<dbReference type="OMA" id="NGHKEAQ"/>
<name>A0A8C2VZG8_CHILA</name>
<feature type="transmembrane region" description="Helical" evidence="5">
    <location>
        <begin position="376"/>
        <end position="400"/>
    </location>
</feature>
<evidence type="ECO:0000313" key="8">
    <source>
        <dbReference type="Proteomes" id="UP000694398"/>
    </source>
</evidence>
<organism evidence="7 8">
    <name type="scientific">Chinchilla lanigera</name>
    <name type="common">Long-tailed chinchilla</name>
    <name type="synonym">Chinchilla villidera</name>
    <dbReference type="NCBI Taxonomy" id="34839"/>
    <lineage>
        <taxon>Eukaryota</taxon>
        <taxon>Metazoa</taxon>
        <taxon>Chordata</taxon>
        <taxon>Craniata</taxon>
        <taxon>Vertebrata</taxon>
        <taxon>Euteleostomi</taxon>
        <taxon>Mammalia</taxon>
        <taxon>Eutheria</taxon>
        <taxon>Euarchontoglires</taxon>
        <taxon>Glires</taxon>
        <taxon>Rodentia</taxon>
        <taxon>Hystricomorpha</taxon>
        <taxon>Chinchillidae</taxon>
        <taxon>Chinchilla</taxon>
    </lineage>
</organism>
<dbReference type="CDD" id="cd17374">
    <property type="entry name" value="MFS_OAT"/>
    <property type="match status" value="1"/>
</dbReference>
<evidence type="ECO:0000313" key="7">
    <source>
        <dbReference type="Ensembl" id="ENSCLAP00000022721.1"/>
    </source>
</evidence>
<dbReference type="PROSITE" id="PS50850">
    <property type="entry name" value="MFS"/>
    <property type="match status" value="1"/>
</dbReference>
<accession>A0A8C2VZG8</accession>
<dbReference type="FunFam" id="1.20.1250.20:FF:000023">
    <property type="entry name" value="Solute carrier family 22 member 6"/>
    <property type="match status" value="1"/>
</dbReference>
<feature type="transmembrane region" description="Helical" evidence="5">
    <location>
        <begin position="347"/>
        <end position="364"/>
    </location>
</feature>
<dbReference type="AlphaFoldDB" id="A0A8C2VZG8"/>
<keyword evidence="2 5" id="KW-0812">Transmembrane</keyword>
<dbReference type="InterPro" id="IPR005828">
    <property type="entry name" value="MFS_sugar_transport-like"/>
</dbReference>
<feature type="transmembrane region" description="Helical" evidence="5">
    <location>
        <begin position="492"/>
        <end position="513"/>
    </location>
</feature>
<evidence type="ECO:0000256" key="2">
    <source>
        <dbReference type="ARBA" id="ARBA00022692"/>
    </source>
</evidence>
<protein>
    <submittedName>
        <fullName evidence="7">Solute carrier family 22 member 12</fullName>
    </submittedName>
</protein>
<feature type="transmembrane region" description="Helical" evidence="5">
    <location>
        <begin position="148"/>
        <end position="165"/>
    </location>
</feature>
<dbReference type="Pfam" id="PF00083">
    <property type="entry name" value="Sugar_tr"/>
    <property type="match status" value="1"/>
</dbReference>
<gene>
    <name evidence="7" type="primary">SLC22A12</name>
</gene>
<sequence>MAFEELLERVGGVGRFQTLQVATLLLPAIFTPFQLLLENFSAAVPDHRCWTHMLDNGSETPANLTQEALLAVSIPLGPDQQPQPCRRFRQPQWQRLDPNATAANWSEAATEPCVDGWVYDHSTFTATVVTKWDLVCDSQGLKPMGQSIYMAGILVGSFIWGLLSYRLGRKPMLSWCCLQVAVAGASTTFAPNFPIYCSLRFLSAFGMAGIILVSSILMAEWTTTRRRAVTMTILGCTYSTGQMAVAGLAFTLRDWQDLQLAVSVPFLAFSLVSCWLPESARWLIITGRPDRALQELKKVARINGQNEAKKTLTIQVLRSSMEEEAVSARTHQSVLDLFRMPTLRKTTCTMLMVNFSVQLSYYGLVLDLQSLGRDIFLLQALFGAVDFLGRATTVLLLRFLGRRMTQAGSLALAGFCILANGLMPQDLQSLRVALAVLGKGCFGISLTCLTIYRTELFPTPLRMTAEGFLQSVGRLGAMVGPLVRMARQALPLLPPLAYCVIPVASSLVLLLFLPETRGLPLPDTIGDLQGRRSAAAGGHRQEAVIMESTWL</sequence>
<keyword evidence="3 5" id="KW-1133">Transmembrane helix</keyword>
<comment type="subcellular location">
    <subcellularLocation>
        <location evidence="1">Membrane</location>
        <topology evidence="1">Multi-pass membrane protein</topology>
    </subcellularLocation>
</comment>
<dbReference type="Gene3D" id="1.20.1250.20">
    <property type="entry name" value="MFS general substrate transporter like domains"/>
    <property type="match status" value="1"/>
</dbReference>
<dbReference type="Proteomes" id="UP000694398">
    <property type="component" value="Unassembled WGS sequence"/>
</dbReference>
<feature type="transmembrane region" description="Helical" evidence="5">
    <location>
        <begin position="172"/>
        <end position="193"/>
    </location>
</feature>
<dbReference type="GO" id="GO:0015711">
    <property type="term" value="P:organic anion transport"/>
    <property type="evidence" value="ECO:0007669"/>
    <property type="project" value="UniProtKB-ARBA"/>
</dbReference>
<feature type="transmembrane region" description="Helical" evidence="5">
    <location>
        <begin position="231"/>
        <end position="252"/>
    </location>
</feature>
<dbReference type="InterPro" id="IPR020846">
    <property type="entry name" value="MFS_dom"/>
</dbReference>
<proteinExistence type="predicted"/>
<dbReference type="GO" id="GO:0022857">
    <property type="term" value="F:transmembrane transporter activity"/>
    <property type="evidence" value="ECO:0007669"/>
    <property type="project" value="InterPro"/>
</dbReference>
<evidence type="ECO:0000256" key="3">
    <source>
        <dbReference type="ARBA" id="ARBA00022989"/>
    </source>
</evidence>